<keyword evidence="4" id="KW-1185">Reference proteome</keyword>
<dbReference type="Proteomes" id="UP001597092">
    <property type="component" value="Unassembled WGS sequence"/>
</dbReference>
<dbReference type="InterPro" id="IPR052342">
    <property type="entry name" value="MCH/BMMD"/>
</dbReference>
<organism evidence="3 4">
    <name type="scientific">Halobellus litoreus</name>
    <dbReference type="NCBI Taxonomy" id="755310"/>
    <lineage>
        <taxon>Archaea</taxon>
        <taxon>Methanobacteriati</taxon>
        <taxon>Methanobacteriota</taxon>
        <taxon>Stenosarchaea group</taxon>
        <taxon>Halobacteria</taxon>
        <taxon>Halobacteriales</taxon>
        <taxon>Haloferacaceae</taxon>
        <taxon>Halobellus</taxon>
    </lineage>
</organism>
<evidence type="ECO:0000313" key="3">
    <source>
        <dbReference type="EMBL" id="MFD1686818.1"/>
    </source>
</evidence>
<dbReference type="SUPFAM" id="SSF54637">
    <property type="entry name" value="Thioesterase/thiol ester dehydrase-isomerase"/>
    <property type="match status" value="1"/>
</dbReference>
<comment type="caution">
    <text evidence="3">The sequence shown here is derived from an EMBL/GenBank/DDBJ whole genome shotgun (WGS) entry which is preliminary data.</text>
</comment>
<evidence type="ECO:0000259" key="2">
    <source>
        <dbReference type="Pfam" id="PF01575"/>
    </source>
</evidence>
<gene>
    <name evidence="3" type="ORF">ACFSAS_14480</name>
</gene>
<dbReference type="RefSeq" id="WP_256307312.1">
    <property type="nucleotide sequence ID" value="NZ_JANHAW010000002.1"/>
</dbReference>
<dbReference type="InterPro" id="IPR029069">
    <property type="entry name" value="HotDog_dom_sf"/>
</dbReference>
<dbReference type="Gene3D" id="3.10.129.10">
    <property type="entry name" value="Hotdog Thioesterase"/>
    <property type="match status" value="1"/>
</dbReference>
<dbReference type="PANTHER" id="PTHR43664:SF1">
    <property type="entry name" value="BETA-METHYLMALYL-COA DEHYDRATASE"/>
    <property type="match status" value="1"/>
</dbReference>
<sequence>MTGRDTDVPDTGVSDTNSLDETVTPLDSAGARDDGTATERLTYEDVAVGDRFVADRTVTFTRESIVDFAGKYDPQPFHLGDAADEASPFDGLVASGLHSYCACNRLATEAFFGRVAFLGGRGVDDLRWHRPVNPGDTLAVDVEVVDKRPSDSDPRRGYVDVDVTGRTPDGDAVVTWRVLGMLRRRDAASTSGA</sequence>
<accession>A0ABD6E296</accession>
<protein>
    <submittedName>
        <fullName evidence="3">MaoC/PaaZ C-terminal domain-containing protein</fullName>
    </submittedName>
</protein>
<evidence type="ECO:0000256" key="1">
    <source>
        <dbReference type="SAM" id="MobiDB-lite"/>
    </source>
</evidence>
<feature type="region of interest" description="Disordered" evidence="1">
    <location>
        <begin position="1"/>
        <end position="35"/>
    </location>
</feature>
<dbReference type="Pfam" id="PF01575">
    <property type="entry name" value="MaoC_dehydratas"/>
    <property type="match status" value="1"/>
</dbReference>
<dbReference type="AlphaFoldDB" id="A0ABD6E296"/>
<dbReference type="EMBL" id="JBHUDP010000006">
    <property type="protein sequence ID" value="MFD1686818.1"/>
    <property type="molecule type" value="Genomic_DNA"/>
</dbReference>
<reference evidence="3 4" key="1">
    <citation type="journal article" date="2019" name="Int. J. Syst. Evol. Microbiol.">
        <title>The Global Catalogue of Microorganisms (GCM) 10K type strain sequencing project: providing services to taxonomists for standard genome sequencing and annotation.</title>
        <authorList>
            <consortium name="The Broad Institute Genomics Platform"/>
            <consortium name="The Broad Institute Genome Sequencing Center for Infectious Disease"/>
            <person name="Wu L."/>
            <person name="Ma J."/>
        </authorList>
    </citation>
    <scope>NUCLEOTIDE SEQUENCE [LARGE SCALE GENOMIC DNA]</scope>
    <source>
        <strain evidence="3 4">CGMCC 1.10387</strain>
    </source>
</reference>
<dbReference type="PANTHER" id="PTHR43664">
    <property type="entry name" value="MONOAMINE OXIDASE-RELATED"/>
    <property type="match status" value="1"/>
</dbReference>
<evidence type="ECO:0000313" key="4">
    <source>
        <dbReference type="Proteomes" id="UP001597092"/>
    </source>
</evidence>
<dbReference type="InterPro" id="IPR002539">
    <property type="entry name" value="MaoC-like_dom"/>
</dbReference>
<proteinExistence type="predicted"/>
<name>A0ABD6E296_9EURY</name>
<feature type="domain" description="MaoC-like" evidence="2">
    <location>
        <begin position="48"/>
        <end position="162"/>
    </location>
</feature>